<proteinExistence type="predicted"/>
<reference evidence="3" key="1">
    <citation type="journal article" date="2019" name="Nat. Commun.">
        <title>Expansion of phycobilisome linker gene families in mesophilic red algae.</title>
        <authorList>
            <person name="Lee J."/>
            <person name="Kim D."/>
            <person name="Bhattacharya D."/>
            <person name="Yoon H.S."/>
        </authorList>
    </citation>
    <scope>NUCLEOTIDE SEQUENCE [LARGE SCALE GENOMIC DNA]</scope>
    <source>
        <strain evidence="3">CCMP 1328</strain>
    </source>
</reference>
<feature type="region of interest" description="Disordered" evidence="1">
    <location>
        <begin position="26"/>
        <end position="146"/>
    </location>
</feature>
<dbReference type="AlphaFoldDB" id="A0A5J4YPV9"/>
<evidence type="ECO:0000256" key="1">
    <source>
        <dbReference type="SAM" id="MobiDB-lite"/>
    </source>
</evidence>
<evidence type="ECO:0000313" key="2">
    <source>
        <dbReference type="EMBL" id="KAA8493541.1"/>
    </source>
</evidence>
<protein>
    <submittedName>
        <fullName evidence="2">Uncharacterized protein</fullName>
    </submittedName>
</protein>
<accession>A0A5J4YPV9</accession>
<evidence type="ECO:0000313" key="3">
    <source>
        <dbReference type="Proteomes" id="UP000324585"/>
    </source>
</evidence>
<dbReference type="Proteomes" id="UP000324585">
    <property type="component" value="Unassembled WGS sequence"/>
</dbReference>
<feature type="compositionally biased region" description="Basic and acidic residues" evidence="1">
    <location>
        <begin position="114"/>
        <end position="125"/>
    </location>
</feature>
<sequence>MDAKLFELPDADDTADIQIISGKQMEADMQLRQAKTPGSAGSHTGAASGAASTESEQHKVTPRPQDLQNMISEHEDQIRIWNEKKQKEKAAQGSGSGAMKSFLTPSSPSGFSMAERDASSSRKGSDTVSPGRGSGSKQIFGLFKKK</sequence>
<keyword evidence="3" id="KW-1185">Reference proteome</keyword>
<comment type="caution">
    <text evidence="2">The sequence shown here is derived from an EMBL/GenBank/DDBJ whole genome shotgun (WGS) entry which is preliminary data.</text>
</comment>
<dbReference type="EMBL" id="VRMN01000006">
    <property type="protein sequence ID" value="KAA8493541.1"/>
    <property type="molecule type" value="Genomic_DNA"/>
</dbReference>
<organism evidence="2 3">
    <name type="scientific">Porphyridium purpureum</name>
    <name type="common">Red alga</name>
    <name type="synonym">Porphyridium cruentum</name>
    <dbReference type="NCBI Taxonomy" id="35688"/>
    <lineage>
        <taxon>Eukaryota</taxon>
        <taxon>Rhodophyta</taxon>
        <taxon>Bangiophyceae</taxon>
        <taxon>Porphyridiales</taxon>
        <taxon>Porphyridiaceae</taxon>
        <taxon>Porphyridium</taxon>
    </lineage>
</organism>
<feature type="compositionally biased region" description="Basic and acidic residues" evidence="1">
    <location>
        <begin position="72"/>
        <end position="90"/>
    </location>
</feature>
<name>A0A5J4YPV9_PORPP</name>
<gene>
    <name evidence="2" type="ORF">FVE85_4678</name>
</gene>
<feature type="compositionally biased region" description="Low complexity" evidence="1">
    <location>
        <begin position="38"/>
        <end position="54"/>
    </location>
</feature>